<protein>
    <recommendedName>
        <fullName evidence="7">DUF31 domain-containing protein</fullName>
    </recommendedName>
</protein>
<keyword evidence="2" id="KW-0732">Signal</keyword>
<dbReference type="RefSeq" id="WP_005683952.1">
    <property type="nucleotide sequence ID" value="NZ_ADNC01000027.1"/>
</dbReference>
<proteinExistence type="predicted"/>
<accession>D4XWT3</accession>
<reference evidence="5 6" key="1">
    <citation type="submission" date="2010-03" db="EMBL/GenBank/DDBJ databases">
        <authorList>
            <person name="Glass J.I."/>
            <person name="Benders G.A."/>
            <person name="Durkin A.S."/>
            <person name="Farmerie W.G."/>
            <person name="Hlavinka K."/>
            <person name="Hostetler J."/>
            <person name="Jackson J."/>
            <person name="May M.A."/>
            <person name="Miller R.H."/>
            <person name="Paralanov V."/>
            <person name="Radune D."/>
            <person name="Szczypinski B."/>
            <person name="Brown D.R."/>
        </authorList>
    </citation>
    <scope>NUCLEOTIDE SEQUENCE [LARGE SCALE GENOMIC DNA]</scope>
    <source>
        <strain evidence="5 6">A21JP2</strain>
    </source>
</reference>
<dbReference type="AlphaFoldDB" id="D4XWT3"/>
<sequence>MKLKRKLLLGILTVTSFSVLSLAAIACSPSTREKEKSTTNTNNKPKDEGNKPVTNTTDKPNTSTSSTNEDAIIQLVESKREIAKENNKELKFSDGNILPSLILPQDLIRFSEFYYNLVIKEQKVKYMYFDKLVPNDENGTLDFNVNYILNSSNEIHSEKLKYQNLEKVKLDDASFKKMIETYKSYYALRSDFFKIDSKSNLRKTSSIEVEKVKKENLKEYYDLDARFLYLNDVKVELLGVSKSDKKGYVKAKYKFTKGQFSSEFEVEIPGFKPDANSKALSPELTDYDAYQSLHDRTFSIGILNPSIHPADPNVPESKPISIDVPSTGTGWLLDYEKNDKSDFYNLFIATNVHVAVSLHNKIDNKKEGLFDYSSTANIETSGFLLGKSNNIMPYGVQKIQSANNPGVTYYSNTQPSLYFTQGPVKINSYFATENLYETPKIVFLGTDTFKPEVDSEYEPYFKDKTKKLWELNNKGGLPDLREQKIHGFKDFAVLNLKVNKKALENYPELKEWILKAIKSVDKSLILVSTFNYYNNDSKLPFMNPDPDSVVSDEKDKFKLNYKNEDMKKFYVAGYPVLRPTFENHENGQKYQLSQPTWSQNNMFGLTNETKNEKKDRYYLISNNYKDELNLTDAGFISRRQNGDWIQVFGRASIIDKSGLDGGASGSLVINKYGLPAGIFFGGLSDGSGSFERLIQDSDKKVKIPPFRENDDKNGKEYSLPAYNLLNGLNKTKYSKQKTSYLENLKEIYKNQGDFTSALFGKISTISK</sequence>
<dbReference type="EMBL" id="ADNC01000027">
    <property type="protein sequence ID" value="EFF41319.1"/>
    <property type="molecule type" value="Genomic_DNA"/>
</dbReference>
<dbReference type="NCBIfam" id="NF045841">
    <property type="entry name" value="Ig_SerProt_MIP"/>
    <property type="match status" value="1"/>
</dbReference>
<evidence type="ECO:0000256" key="2">
    <source>
        <dbReference type="SAM" id="SignalP"/>
    </source>
</evidence>
<feature type="compositionally biased region" description="Polar residues" evidence="1">
    <location>
        <begin position="52"/>
        <end position="69"/>
    </location>
</feature>
<feature type="signal peptide" evidence="2">
    <location>
        <begin position="1"/>
        <end position="23"/>
    </location>
</feature>
<dbReference type="STRING" id="747682.MALL_0344"/>
<evidence type="ECO:0000259" key="4">
    <source>
        <dbReference type="Pfam" id="PF04200"/>
    </source>
</evidence>
<organism evidence="5 6">
    <name type="scientific">Mycoplasmopsis alligatoris A21JP2</name>
    <dbReference type="NCBI Taxonomy" id="747682"/>
    <lineage>
        <taxon>Bacteria</taxon>
        <taxon>Bacillati</taxon>
        <taxon>Mycoplasmatota</taxon>
        <taxon>Mycoplasmoidales</taxon>
        <taxon>Metamycoplasmataceae</taxon>
        <taxon>Mycoplasmopsis</taxon>
    </lineage>
</organism>
<name>D4XWT3_9BACT</name>
<dbReference type="OrthoDB" id="404053at2"/>
<dbReference type="InterPro" id="IPR007326">
    <property type="entry name" value="Lipoprotein-assoc_dom"/>
</dbReference>
<dbReference type="Pfam" id="PF04200">
    <property type="entry name" value="Lipoprotein_17"/>
    <property type="match status" value="2"/>
</dbReference>
<feature type="domain" description="DUF31" evidence="3">
    <location>
        <begin position="288"/>
        <end position="681"/>
    </location>
</feature>
<dbReference type="Proteomes" id="UP000004757">
    <property type="component" value="Unassembled WGS sequence"/>
</dbReference>
<evidence type="ECO:0000313" key="5">
    <source>
        <dbReference type="EMBL" id="EFF41319.1"/>
    </source>
</evidence>
<dbReference type="InterPro" id="IPR022382">
    <property type="entry name" value="Mycoplasma_peptidase_DUF31"/>
</dbReference>
<dbReference type="InterPro" id="IPR022381">
    <property type="entry name" value="Uncharacterised_MG067"/>
</dbReference>
<feature type="domain" description="Lipoprotein-associated type-17" evidence="4">
    <location>
        <begin position="84"/>
        <end position="159"/>
    </location>
</feature>
<feature type="domain" description="Lipoprotein-associated type-17" evidence="4">
    <location>
        <begin position="198"/>
        <end position="272"/>
    </location>
</feature>
<dbReference type="Pfam" id="PF01732">
    <property type="entry name" value="Mycop_pep_DUF31"/>
    <property type="match status" value="1"/>
</dbReference>
<dbReference type="eggNOG" id="ENOG5031ZBC">
    <property type="taxonomic scope" value="Bacteria"/>
</dbReference>
<gene>
    <name evidence="5" type="ORF">MALL_0344</name>
</gene>
<evidence type="ECO:0000256" key="1">
    <source>
        <dbReference type="SAM" id="MobiDB-lite"/>
    </source>
</evidence>
<dbReference type="PRINTS" id="PR00840">
    <property type="entry name" value="Y06768FAMILY"/>
</dbReference>
<evidence type="ECO:0000259" key="3">
    <source>
        <dbReference type="Pfam" id="PF01732"/>
    </source>
</evidence>
<dbReference type="PROSITE" id="PS51257">
    <property type="entry name" value="PROKAR_LIPOPROTEIN"/>
    <property type="match status" value="1"/>
</dbReference>
<feature type="chain" id="PRO_5003067883" description="DUF31 domain-containing protein" evidence="2">
    <location>
        <begin position="24"/>
        <end position="767"/>
    </location>
</feature>
<feature type="region of interest" description="Disordered" evidence="1">
    <location>
        <begin position="31"/>
        <end position="70"/>
    </location>
</feature>
<comment type="caution">
    <text evidence="5">The sequence shown here is derived from an EMBL/GenBank/DDBJ whole genome shotgun (WGS) entry which is preliminary data.</text>
</comment>
<evidence type="ECO:0000313" key="6">
    <source>
        <dbReference type="Proteomes" id="UP000004757"/>
    </source>
</evidence>
<keyword evidence="6" id="KW-1185">Reference proteome</keyword>
<evidence type="ECO:0008006" key="7">
    <source>
        <dbReference type="Google" id="ProtNLM"/>
    </source>
</evidence>